<feature type="region of interest" description="Disordered" evidence="1">
    <location>
        <begin position="1"/>
        <end position="44"/>
    </location>
</feature>
<sequence>MVERKMERSCQACGATSAGRGTRKRTARPAASEARSGSGFAPPAAAAGCGFGLAA</sequence>
<evidence type="ECO:0000256" key="1">
    <source>
        <dbReference type="SAM" id="MobiDB-lite"/>
    </source>
</evidence>
<name>A0A0A9EZ49_ARUDO</name>
<organism evidence="2">
    <name type="scientific">Arundo donax</name>
    <name type="common">Giant reed</name>
    <name type="synonym">Donax arundinaceus</name>
    <dbReference type="NCBI Taxonomy" id="35708"/>
    <lineage>
        <taxon>Eukaryota</taxon>
        <taxon>Viridiplantae</taxon>
        <taxon>Streptophyta</taxon>
        <taxon>Embryophyta</taxon>
        <taxon>Tracheophyta</taxon>
        <taxon>Spermatophyta</taxon>
        <taxon>Magnoliopsida</taxon>
        <taxon>Liliopsida</taxon>
        <taxon>Poales</taxon>
        <taxon>Poaceae</taxon>
        <taxon>PACMAD clade</taxon>
        <taxon>Arundinoideae</taxon>
        <taxon>Arundineae</taxon>
        <taxon>Arundo</taxon>
    </lineage>
</organism>
<reference evidence="2" key="2">
    <citation type="journal article" date="2015" name="Data Brief">
        <title>Shoot transcriptome of the giant reed, Arundo donax.</title>
        <authorList>
            <person name="Barrero R.A."/>
            <person name="Guerrero F.D."/>
            <person name="Moolhuijzen P."/>
            <person name="Goolsby J.A."/>
            <person name="Tidwell J."/>
            <person name="Bellgard S.E."/>
            <person name="Bellgard M.I."/>
        </authorList>
    </citation>
    <scope>NUCLEOTIDE SEQUENCE</scope>
    <source>
        <tissue evidence="2">Shoot tissue taken approximately 20 cm above the soil surface</tissue>
    </source>
</reference>
<dbReference type="EMBL" id="GBRH01193647">
    <property type="protein sequence ID" value="JAE04249.1"/>
    <property type="molecule type" value="Transcribed_RNA"/>
</dbReference>
<reference evidence="2" key="1">
    <citation type="submission" date="2014-09" db="EMBL/GenBank/DDBJ databases">
        <authorList>
            <person name="Magalhaes I.L.F."/>
            <person name="Oliveira U."/>
            <person name="Santos F.R."/>
            <person name="Vidigal T.H.D.A."/>
            <person name="Brescovit A.D."/>
            <person name="Santos A.J."/>
        </authorList>
    </citation>
    <scope>NUCLEOTIDE SEQUENCE</scope>
    <source>
        <tissue evidence="2">Shoot tissue taken approximately 20 cm above the soil surface</tissue>
    </source>
</reference>
<feature type="compositionally biased region" description="Low complexity" evidence="1">
    <location>
        <begin position="34"/>
        <end position="44"/>
    </location>
</feature>
<dbReference type="AlphaFoldDB" id="A0A0A9EZ49"/>
<protein>
    <submittedName>
        <fullName evidence="2">PDCT2</fullName>
    </submittedName>
</protein>
<proteinExistence type="predicted"/>
<evidence type="ECO:0000313" key="2">
    <source>
        <dbReference type="EMBL" id="JAE04249.1"/>
    </source>
</evidence>
<accession>A0A0A9EZ49</accession>